<dbReference type="RefSeq" id="WP_345505789.1">
    <property type="nucleotide sequence ID" value="NZ_BAABIW010000005.1"/>
</dbReference>
<keyword evidence="4" id="KW-1185">Reference proteome</keyword>
<evidence type="ECO:0000313" key="3">
    <source>
        <dbReference type="EMBL" id="GAA5017890.1"/>
    </source>
</evidence>
<feature type="region of interest" description="Disordered" evidence="1">
    <location>
        <begin position="130"/>
        <end position="163"/>
    </location>
</feature>
<organism evidence="3 4">
    <name type="scientific">Terrabacter aeriphilus</name>
    <dbReference type="NCBI Taxonomy" id="515662"/>
    <lineage>
        <taxon>Bacteria</taxon>
        <taxon>Bacillati</taxon>
        <taxon>Actinomycetota</taxon>
        <taxon>Actinomycetes</taxon>
        <taxon>Micrococcales</taxon>
        <taxon>Intrasporangiaceae</taxon>
        <taxon>Terrabacter</taxon>
    </lineage>
</organism>
<protein>
    <recommendedName>
        <fullName evidence="2">HTH cro/C1-type domain-containing protein</fullName>
    </recommendedName>
</protein>
<dbReference type="InterPro" id="IPR010982">
    <property type="entry name" value="Lambda_DNA-bd_dom_sf"/>
</dbReference>
<comment type="caution">
    <text evidence="3">The sequence shown here is derived from an EMBL/GenBank/DDBJ whole genome shotgun (WGS) entry which is preliminary data.</text>
</comment>
<dbReference type="PROSITE" id="PS50943">
    <property type="entry name" value="HTH_CROC1"/>
    <property type="match status" value="1"/>
</dbReference>
<dbReference type="SUPFAM" id="SSF47413">
    <property type="entry name" value="lambda repressor-like DNA-binding domains"/>
    <property type="match status" value="1"/>
</dbReference>
<dbReference type="CDD" id="cd00093">
    <property type="entry name" value="HTH_XRE"/>
    <property type="match status" value="1"/>
</dbReference>
<feature type="compositionally biased region" description="Basic and acidic residues" evidence="1">
    <location>
        <begin position="153"/>
        <end position="162"/>
    </location>
</feature>
<dbReference type="EMBL" id="BAABIW010000005">
    <property type="protein sequence ID" value="GAA5017890.1"/>
    <property type="molecule type" value="Genomic_DNA"/>
</dbReference>
<gene>
    <name evidence="3" type="ORF">GCM10023258_04410</name>
</gene>
<evidence type="ECO:0000313" key="4">
    <source>
        <dbReference type="Proteomes" id="UP001500427"/>
    </source>
</evidence>
<sequence>MDAEDAQPDWSDHSLAGRFVVRVRRLADLSQRDLARRVGSSQSAIGRLEQGLTRVDLESFASVLSFAGLRLVVVDENGRSVRPVPADAVRDNQGRRFPAHLDVAPPDEVPRERWAFPRYDREPARGWYRHRARRDASAPTARAEAADSSSVAGRERPADHPTEAQLALRRRLMRGPQPRVSAAPGPDIECWCPDACFEELCVRECECQ</sequence>
<dbReference type="Gene3D" id="1.10.260.40">
    <property type="entry name" value="lambda repressor-like DNA-binding domains"/>
    <property type="match status" value="1"/>
</dbReference>
<dbReference type="Pfam" id="PF01381">
    <property type="entry name" value="HTH_3"/>
    <property type="match status" value="1"/>
</dbReference>
<evidence type="ECO:0000259" key="2">
    <source>
        <dbReference type="PROSITE" id="PS50943"/>
    </source>
</evidence>
<feature type="domain" description="HTH cro/C1-type" evidence="2">
    <location>
        <begin position="20"/>
        <end position="74"/>
    </location>
</feature>
<evidence type="ECO:0000256" key="1">
    <source>
        <dbReference type="SAM" id="MobiDB-lite"/>
    </source>
</evidence>
<dbReference type="Proteomes" id="UP001500427">
    <property type="component" value="Unassembled WGS sequence"/>
</dbReference>
<name>A0ABP9J1S5_9MICO</name>
<accession>A0ABP9J1S5</accession>
<dbReference type="SMART" id="SM00530">
    <property type="entry name" value="HTH_XRE"/>
    <property type="match status" value="1"/>
</dbReference>
<proteinExistence type="predicted"/>
<dbReference type="InterPro" id="IPR001387">
    <property type="entry name" value="Cro/C1-type_HTH"/>
</dbReference>
<reference evidence="4" key="1">
    <citation type="journal article" date="2019" name="Int. J. Syst. Evol. Microbiol.">
        <title>The Global Catalogue of Microorganisms (GCM) 10K type strain sequencing project: providing services to taxonomists for standard genome sequencing and annotation.</title>
        <authorList>
            <consortium name="The Broad Institute Genomics Platform"/>
            <consortium name="The Broad Institute Genome Sequencing Center for Infectious Disease"/>
            <person name="Wu L."/>
            <person name="Ma J."/>
        </authorList>
    </citation>
    <scope>NUCLEOTIDE SEQUENCE [LARGE SCALE GENOMIC DNA]</scope>
    <source>
        <strain evidence="4">JCM 17687</strain>
    </source>
</reference>